<accession>A0A6P4EY56</accession>
<evidence type="ECO:0000313" key="4">
    <source>
        <dbReference type="RefSeq" id="XP_016978001.1"/>
    </source>
</evidence>
<evidence type="ECO:0000313" key="2">
    <source>
        <dbReference type="EnsemblMetazoa" id="XP_016978001.1"/>
    </source>
</evidence>
<reference evidence="2" key="3">
    <citation type="submission" date="2025-05" db="UniProtKB">
        <authorList>
            <consortium name="EnsemblMetazoa"/>
        </authorList>
    </citation>
    <scope>IDENTIFICATION</scope>
</reference>
<organism evidence="4">
    <name type="scientific">Drosophila rhopaloa</name>
    <name type="common">Fruit fly</name>
    <dbReference type="NCBI Taxonomy" id="1041015"/>
    <lineage>
        <taxon>Eukaryota</taxon>
        <taxon>Metazoa</taxon>
        <taxon>Ecdysozoa</taxon>
        <taxon>Arthropoda</taxon>
        <taxon>Hexapoda</taxon>
        <taxon>Insecta</taxon>
        <taxon>Pterygota</taxon>
        <taxon>Neoptera</taxon>
        <taxon>Endopterygota</taxon>
        <taxon>Diptera</taxon>
        <taxon>Brachycera</taxon>
        <taxon>Muscomorpha</taxon>
        <taxon>Ephydroidea</taxon>
        <taxon>Drosophilidae</taxon>
        <taxon>Drosophila</taxon>
        <taxon>Sophophora</taxon>
    </lineage>
</organism>
<dbReference type="GeneID" id="108043704"/>
<reference evidence="4" key="2">
    <citation type="submission" date="2025-04" db="UniProtKB">
        <authorList>
            <consortium name="RefSeq"/>
        </authorList>
    </citation>
    <scope>IDENTIFICATION</scope>
</reference>
<feature type="transmembrane region" description="Helical" evidence="1">
    <location>
        <begin position="106"/>
        <end position="131"/>
    </location>
</feature>
<sequence>MLFMESYMCYCSVRLGAIIVSVLTIIRSLAQSLVLFTMGVKVFEPLNDLFEHDAEYKDRKWVRKYISWSEDSPESFTAVFQILSFSHIAAAILCIWGAIKLQKWFVLPLAFFEFLYFINITGLHIVLMIMLKKQINLGFLIILTLMGCFYILFVGYNAFTCVAMFQIISLVKSARYRELYGEDPFHPLVMRTTQQKDSQKPLQVLRMHDMHDTNIDEQKRLSKIGMWPRRPPPLVSVLPVQPRYPQPQLKWWQQQALNTGDADPQDTSAYRNWQPTELLNGVGGEVQRKSDLNRRYAENQMYRWY</sequence>
<proteinExistence type="predicted"/>
<keyword evidence="1" id="KW-1133">Transmembrane helix</keyword>
<protein>
    <submittedName>
        <fullName evidence="4">Uncharacterized protein LOC108043704</fullName>
    </submittedName>
</protein>
<feature type="transmembrane region" description="Helical" evidence="1">
    <location>
        <begin position="78"/>
        <end position="99"/>
    </location>
</feature>
<evidence type="ECO:0000313" key="3">
    <source>
        <dbReference type="Proteomes" id="UP001652680"/>
    </source>
</evidence>
<dbReference type="OrthoDB" id="8062551at2759"/>
<dbReference type="EnsemblMetazoa" id="XM_017122512.2">
    <property type="protein sequence ID" value="XP_016978001.1"/>
    <property type="gene ID" value="LOC108043704"/>
</dbReference>
<name>A0A6P4EY56_DRORH</name>
<feature type="transmembrane region" description="Helical" evidence="1">
    <location>
        <begin position="137"/>
        <end position="168"/>
    </location>
</feature>
<keyword evidence="1" id="KW-0472">Membrane</keyword>
<keyword evidence="1" id="KW-0812">Transmembrane</keyword>
<reference evidence="3" key="1">
    <citation type="journal article" date="2021" name="Elife">
        <title>Highly contiguous assemblies of 101 drosophilid genomes.</title>
        <authorList>
            <person name="Kim B.Y."/>
            <person name="Wang J.R."/>
            <person name="Miller D.E."/>
            <person name="Barmina O."/>
            <person name="Delaney E."/>
            <person name="Thompson A."/>
            <person name="Comeault A.A."/>
            <person name="Peede D."/>
            <person name="D'Agostino E.R."/>
            <person name="Pelaez J."/>
            <person name="Aguilar J.M."/>
            <person name="Haji D."/>
            <person name="Matsunaga T."/>
            <person name="Armstrong E.E."/>
            <person name="Zych M."/>
            <person name="Ogawa Y."/>
            <person name="Stamenkovic-Radak M."/>
            <person name="Jelic M."/>
            <person name="Veselinovic M.S."/>
            <person name="Tanaskovic M."/>
            <person name="Eric P."/>
            <person name="Gao J.J."/>
            <person name="Katoh T.K."/>
            <person name="Toda M.J."/>
            <person name="Watabe H."/>
            <person name="Watada M."/>
            <person name="Davis J.S."/>
            <person name="Moyle L.C."/>
            <person name="Manoli G."/>
            <person name="Bertolini E."/>
            <person name="Kostal V."/>
            <person name="Hawley R.S."/>
            <person name="Takahashi A."/>
            <person name="Jones C.D."/>
            <person name="Price D.K."/>
            <person name="Whiteman N."/>
            <person name="Kopp A."/>
            <person name="Matute D.R."/>
            <person name="Petrov D.A."/>
        </authorList>
    </citation>
    <scope>NUCLEOTIDE SEQUENCE [LARGE SCALE GENOMIC DNA]</scope>
</reference>
<dbReference type="RefSeq" id="XP_016978001.1">
    <property type="nucleotide sequence ID" value="XM_017122512.1"/>
</dbReference>
<dbReference type="Proteomes" id="UP001652680">
    <property type="component" value="Unassembled WGS sequence"/>
</dbReference>
<keyword evidence="3" id="KW-1185">Reference proteome</keyword>
<dbReference type="AlphaFoldDB" id="A0A6P4EY56"/>
<evidence type="ECO:0000256" key="1">
    <source>
        <dbReference type="SAM" id="Phobius"/>
    </source>
</evidence>
<gene>
    <name evidence="4" type="primary">LOC108043704</name>
    <name evidence="2" type="synonym">108043704</name>
</gene>